<feature type="signal peptide" evidence="2">
    <location>
        <begin position="1"/>
        <end position="49"/>
    </location>
</feature>
<gene>
    <name evidence="3" type="ORF">N4S67_09675</name>
</gene>
<dbReference type="EMBL" id="JAODWD010000002">
    <property type="protein sequence ID" value="MCT7658690.1"/>
    <property type="molecule type" value="Genomic_DNA"/>
</dbReference>
<keyword evidence="4" id="KW-1185">Reference proteome</keyword>
<evidence type="ECO:0000256" key="2">
    <source>
        <dbReference type="SAM" id="SignalP"/>
    </source>
</evidence>
<organism evidence="3 4">
    <name type="scientific">Mycobacterium deserti</name>
    <dbReference type="NCBI Taxonomy" id="2978347"/>
    <lineage>
        <taxon>Bacteria</taxon>
        <taxon>Bacillati</taxon>
        <taxon>Actinomycetota</taxon>
        <taxon>Actinomycetes</taxon>
        <taxon>Mycobacteriales</taxon>
        <taxon>Mycobacteriaceae</taxon>
        <taxon>Mycobacterium</taxon>
    </lineage>
</organism>
<evidence type="ECO:0000256" key="1">
    <source>
        <dbReference type="SAM" id="MobiDB-lite"/>
    </source>
</evidence>
<feature type="region of interest" description="Disordered" evidence="1">
    <location>
        <begin position="162"/>
        <end position="202"/>
    </location>
</feature>
<comment type="caution">
    <text evidence="3">The sequence shown here is derived from an EMBL/GenBank/DDBJ whole genome shotgun (WGS) entry which is preliminary data.</text>
</comment>
<feature type="chain" id="PRO_5045642203" description="Secreted protein" evidence="2">
    <location>
        <begin position="50"/>
        <end position="270"/>
    </location>
</feature>
<name>A0ABT2MBA1_9MYCO</name>
<reference evidence="4" key="1">
    <citation type="submission" date="2023-07" db="EMBL/GenBank/DDBJ databases">
        <authorList>
            <person name="Deng Y."/>
            <person name="Zhang Y.-Q."/>
        </authorList>
    </citation>
    <scope>NUCLEOTIDE SEQUENCE [LARGE SCALE GENOMIC DNA]</scope>
    <source>
        <strain evidence="4">CPCC 205710</strain>
    </source>
</reference>
<keyword evidence="2" id="KW-0732">Signal</keyword>
<accession>A0ABT2MBA1</accession>
<sequence>MVMSTAAFKTNGCIAASATATVARTCAALAAAVLGAASLGVINAAPASAACANWKLPSPELALNLSNGETALFSTFGNMVGTGKDRLLAARGEYDGTSNGTLGGSRLDITVTWKARFFRAGADFPPDVTSKFTGTVGDDGIARGSAVDNKNFRVDWTSRDRFACADAPPPPPPPQSPPPQQAPPPQAPPAPKQGPTVTPKEGFAGVTFTVTDRSGVASQCTYSSEGFTKSFGLPANGTVDVAVPAIRQFKNRTGTITCDNGTSTPTSVFY</sequence>
<dbReference type="RefSeq" id="WP_260992728.1">
    <property type="nucleotide sequence ID" value="NZ_JAODWD010000002.1"/>
</dbReference>
<evidence type="ECO:0000313" key="4">
    <source>
        <dbReference type="Proteomes" id="UP001206639"/>
    </source>
</evidence>
<protein>
    <recommendedName>
        <fullName evidence="5">Secreted protein</fullName>
    </recommendedName>
</protein>
<evidence type="ECO:0008006" key="5">
    <source>
        <dbReference type="Google" id="ProtNLM"/>
    </source>
</evidence>
<feature type="compositionally biased region" description="Pro residues" evidence="1">
    <location>
        <begin position="167"/>
        <end position="192"/>
    </location>
</feature>
<evidence type="ECO:0000313" key="3">
    <source>
        <dbReference type="EMBL" id="MCT7658690.1"/>
    </source>
</evidence>
<proteinExistence type="predicted"/>
<dbReference type="Proteomes" id="UP001206639">
    <property type="component" value="Unassembled WGS sequence"/>
</dbReference>